<comment type="caution">
    <text evidence="2">The sequence shown here is derived from an EMBL/GenBank/DDBJ whole genome shotgun (WGS) entry which is preliminary data.</text>
</comment>
<dbReference type="PANTHER" id="PTHR22617">
    <property type="entry name" value="CHEMOTAXIS SENSOR HISTIDINE KINASE-RELATED"/>
    <property type="match status" value="1"/>
</dbReference>
<keyword evidence="3" id="KW-1185">Reference proteome</keyword>
<reference evidence="2 3" key="1">
    <citation type="submission" date="2022-08" db="EMBL/GenBank/DDBJ databases">
        <title>Reclassification of Massilia species as members of the genera Telluria, Duganella, Pseudoduganella, Mokoshia gen. nov. and Zemynaea gen. nov. using orthogonal and non-orthogonal genome-based approaches.</title>
        <authorList>
            <person name="Bowman J.P."/>
        </authorList>
    </citation>
    <scope>NUCLEOTIDE SEQUENCE [LARGE SCALE GENOMIC DNA]</scope>
    <source>
        <strain evidence="2 3">LMG 28164</strain>
    </source>
</reference>
<dbReference type="Pfam" id="PF01584">
    <property type="entry name" value="CheW"/>
    <property type="match status" value="1"/>
</dbReference>
<evidence type="ECO:0000313" key="3">
    <source>
        <dbReference type="Proteomes" id="UP001205560"/>
    </source>
</evidence>
<dbReference type="InterPro" id="IPR036061">
    <property type="entry name" value="CheW-like_dom_sf"/>
</dbReference>
<organism evidence="2 3">
    <name type="scientific">Massilia norwichensis</name>
    <dbReference type="NCBI Taxonomy" id="1442366"/>
    <lineage>
        <taxon>Bacteria</taxon>
        <taxon>Pseudomonadati</taxon>
        <taxon>Pseudomonadota</taxon>
        <taxon>Betaproteobacteria</taxon>
        <taxon>Burkholderiales</taxon>
        <taxon>Oxalobacteraceae</taxon>
        <taxon>Telluria group</taxon>
        <taxon>Massilia</taxon>
    </lineage>
</organism>
<dbReference type="RefSeq" id="WP_258847330.1">
    <property type="nucleotide sequence ID" value="NZ_JANUGX010000028.1"/>
</dbReference>
<evidence type="ECO:0000313" key="2">
    <source>
        <dbReference type="EMBL" id="MCS0591564.1"/>
    </source>
</evidence>
<accession>A0ABT2ABH6</accession>
<dbReference type="Gene3D" id="2.30.30.40">
    <property type="entry name" value="SH3 Domains"/>
    <property type="match status" value="1"/>
</dbReference>
<dbReference type="PROSITE" id="PS50851">
    <property type="entry name" value="CHEW"/>
    <property type="match status" value="1"/>
</dbReference>
<protein>
    <submittedName>
        <fullName evidence="2">Chemotaxis protein CheW</fullName>
    </submittedName>
</protein>
<dbReference type="Proteomes" id="UP001205560">
    <property type="component" value="Unassembled WGS sequence"/>
</dbReference>
<proteinExistence type="predicted"/>
<dbReference type="EMBL" id="JANUGX010000028">
    <property type="protein sequence ID" value="MCS0591564.1"/>
    <property type="molecule type" value="Genomic_DNA"/>
</dbReference>
<dbReference type="Gene3D" id="2.40.50.180">
    <property type="entry name" value="CheA-289, Domain 4"/>
    <property type="match status" value="1"/>
</dbReference>
<dbReference type="SMART" id="SM00260">
    <property type="entry name" value="CheW"/>
    <property type="match status" value="1"/>
</dbReference>
<sequence>MKVLVFHIGRERYALPLAAVLRVLPVARLKPLPGAPHYVPGLLDLHGDPVPVIDLSRLAGTPPSAVRYDTRILLLDVAAAGQLRRLGLKAERVAGIADIAAELRDGGVAAAPWLGRIAAGGANSTASAAGTAGMLQLIEPARLLAPEVAAQLFGEVPA</sequence>
<dbReference type="InterPro" id="IPR002545">
    <property type="entry name" value="CheW-lke_dom"/>
</dbReference>
<dbReference type="PANTHER" id="PTHR22617:SF23">
    <property type="entry name" value="CHEMOTAXIS PROTEIN CHEW"/>
    <property type="match status" value="1"/>
</dbReference>
<gene>
    <name evidence="2" type="ORF">NX782_20445</name>
</gene>
<dbReference type="InterPro" id="IPR039315">
    <property type="entry name" value="CheW"/>
</dbReference>
<name>A0ABT2ABH6_9BURK</name>
<feature type="domain" description="CheW-like" evidence="1">
    <location>
        <begin position="1"/>
        <end position="149"/>
    </location>
</feature>
<dbReference type="SUPFAM" id="SSF50341">
    <property type="entry name" value="CheW-like"/>
    <property type="match status" value="1"/>
</dbReference>
<evidence type="ECO:0000259" key="1">
    <source>
        <dbReference type="PROSITE" id="PS50851"/>
    </source>
</evidence>